<dbReference type="Proteomes" id="UP000694409">
    <property type="component" value="Unassembled WGS sequence"/>
</dbReference>
<evidence type="ECO:0000256" key="1">
    <source>
        <dbReference type="ARBA" id="ARBA00009996"/>
    </source>
</evidence>
<reference evidence="4" key="1">
    <citation type="submission" date="2025-08" db="UniProtKB">
        <authorList>
            <consortium name="Ensembl"/>
        </authorList>
    </citation>
    <scope>IDENTIFICATION</scope>
</reference>
<evidence type="ECO:0000313" key="5">
    <source>
        <dbReference type="Proteomes" id="UP000694409"/>
    </source>
</evidence>
<organism evidence="4 5">
    <name type="scientific">Serinus canaria</name>
    <name type="common">Island canary</name>
    <name type="synonym">Fringilla canaria</name>
    <dbReference type="NCBI Taxonomy" id="9135"/>
    <lineage>
        <taxon>Eukaryota</taxon>
        <taxon>Metazoa</taxon>
        <taxon>Chordata</taxon>
        <taxon>Craniata</taxon>
        <taxon>Vertebrata</taxon>
        <taxon>Euteleostomi</taxon>
        <taxon>Archelosauria</taxon>
        <taxon>Archosauria</taxon>
        <taxon>Dinosauria</taxon>
        <taxon>Saurischia</taxon>
        <taxon>Theropoda</taxon>
        <taxon>Coelurosauria</taxon>
        <taxon>Aves</taxon>
        <taxon>Neognathae</taxon>
        <taxon>Neoaves</taxon>
        <taxon>Telluraves</taxon>
        <taxon>Australaves</taxon>
        <taxon>Passeriformes</taxon>
        <taxon>Passeroidea</taxon>
        <taxon>Fringillidae</taxon>
        <taxon>Carduelinae</taxon>
        <taxon>Serinus</taxon>
    </lineage>
</organism>
<name>A0A8C9L613_SERCA</name>
<keyword evidence="2" id="KW-0649">Protein kinase inhibitor</keyword>
<evidence type="ECO:0000256" key="3">
    <source>
        <dbReference type="SAM" id="MobiDB-lite"/>
    </source>
</evidence>
<dbReference type="GO" id="GO:0004860">
    <property type="term" value="F:protein kinase inhibitor activity"/>
    <property type="evidence" value="ECO:0007669"/>
    <property type="project" value="UniProtKB-KW"/>
</dbReference>
<feature type="region of interest" description="Disordered" evidence="3">
    <location>
        <begin position="1"/>
        <end position="26"/>
    </location>
</feature>
<comment type="similarity">
    <text evidence="1">Belongs to the CAMK2N family.</text>
</comment>
<evidence type="ECO:0000256" key="2">
    <source>
        <dbReference type="ARBA" id="ARBA00023013"/>
    </source>
</evidence>
<dbReference type="AlphaFoldDB" id="A0A8C9L613"/>
<evidence type="ECO:0000313" key="4">
    <source>
        <dbReference type="Ensembl" id="ENSSCAP00000001590.1"/>
    </source>
</evidence>
<keyword evidence="5" id="KW-1185">Reference proteome</keyword>
<dbReference type="Pfam" id="PF15170">
    <property type="entry name" value="CaM-KIIN"/>
    <property type="match status" value="1"/>
</dbReference>
<reference evidence="4" key="2">
    <citation type="submission" date="2025-09" db="UniProtKB">
        <authorList>
            <consortium name="Ensembl"/>
        </authorList>
    </citation>
    <scope>IDENTIFICATION</scope>
</reference>
<sequence>TNPRLDLEEEPVPGDSGAGKGPRPTSCRWRWLPAGRGTRRHKIHRASVSFCFLVVIEDDRIDDVLQNLSEKAPPGV</sequence>
<accession>A0A8C9L613</accession>
<dbReference type="GeneTree" id="ENSGT01000000216944"/>
<proteinExistence type="inferred from homology"/>
<dbReference type="InterPro" id="IPR026779">
    <property type="entry name" value="Camk2n"/>
</dbReference>
<protein>
    <submittedName>
        <fullName evidence="4">Uncharacterized protein</fullName>
    </submittedName>
</protein>
<dbReference type="Ensembl" id="ENSSCAT00000001821.1">
    <property type="protein sequence ID" value="ENSSCAP00000001590.1"/>
    <property type="gene ID" value="ENSSCAG00000001331.1"/>
</dbReference>